<feature type="domain" description="AB hydrolase-1" evidence="1">
    <location>
        <begin position="18"/>
        <end position="264"/>
    </location>
</feature>
<dbReference type="InterPro" id="IPR000073">
    <property type="entry name" value="AB_hydrolase_1"/>
</dbReference>
<dbReference type="EMBL" id="KB445821">
    <property type="protein sequence ID" value="EMD31216.1"/>
    <property type="molecule type" value="Genomic_DNA"/>
</dbReference>
<dbReference type="Proteomes" id="UP000016930">
    <property type="component" value="Unassembled WGS sequence"/>
</dbReference>
<dbReference type="Gene3D" id="3.40.50.1820">
    <property type="entry name" value="alpha/beta hydrolase"/>
    <property type="match status" value="1"/>
</dbReference>
<dbReference type="OrthoDB" id="94039at2759"/>
<name>M2QXF5_CERS8</name>
<protein>
    <recommendedName>
        <fullName evidence="1">AB hydrolase-1 domain-containing protein</fullName>
    </recommendedName>
</protein>
<gene>
    <name evidence="2" type="ORF">CERSUDRAFT_145393</name>
</gene>
<dbReference type="Pfam" id="PF12697">
    <property type="entry name" value="Abhydrolase_6"/>
    <property type="match status" value="1"/>
</dbReference>
<dbReference type="InterPro" id="IPR029058">
    <property type="entry name" value="AB_hydrolase_fold"/>
</dbReference>
<evidence type="ECO:0000313" key="3">
    <source>
        <dbReference type="Proteomes" id="UP000016930"/>
    </source>
</evidence>
<evidence type="ECO:0000313" key="2">
    <source>
        <dbReference type="EMBL" id="EMD31216.1"/>
    </source>
</evidence>
<proteinExistence type="predicted"/>
<sequence>MTSDTSSCSGSVPIVREIWSLEWQNHGESAIINHSALVDDPSVLSLREWEVAARHFVIMKAREGHRLVGIGHSIGSCMLLRSTMSLPRGFHMPYVAMAFIADSLCTRQAWASPTNRFRHNLDLAGKASGRRPGTWADRGQAYQYFSSDKLFKFWDRRILELYLTHALRETLPSEPNHPGITLACTRVWERDWYCGAEYELLLGASDHLRTLDPAFPIHCIYGTREDFIPQSCHDSILADRSMASVHHIENAGHAVVQENPDGVALCLRRILEDISASQVQAQKPKL</sequence>
<accession>M2QXF5</accession>
<reference evidence="2 3" key="1">
    <citation type="journal article" date="2012" name="Proc. Natl. Acad. Sci. U.S.A.">
        <title>Comparative genomics of Ceriporiopsis subvermispora and Phanerochaete chrysosporium provide insight into selective ligninolysis.</title>
        <authorList>
            <person name="Fernandez-Fueyo E."/>
            <person name="Ruiz-Duenas F.J."/>
            <person name="Ferreira P."/>
            <person name="Floudas D."/>
            <person name="Hibbett D.S."/>
            <person name="Canessa P."/>
            <person name="Larrondo L.F."/>
            <person name="James T.Y."/>
            <person name="Seelenfreund D."/>
            <person name="Lobos S."/>
            <person name="Polanco R."/>
            <person name="Tello M."/>
            <person name="Honda Y."/>
            <person name="Watanabe T."/>
            <person name="Watanabe T."/>
            <person name="Ryu J.S."/>
            <person name="Kubicek C.P."/>
            <person name="Schmoll M."/>
            <person name="Gaskell J."/>
            <person name="Hammel K.E."/>
            <person name="St John F.J."/>
            <person name="Vanden Wymelenberg A."/>
            <person name="Sabat G."/>
            <person name="Splinter BonDurant S."/>
            <person name="Syed K."/>
            <person name="Yadav J.S."/>
            <person name="Doddapaneni H."/>
            <person name="Subramanian V."/>
            <person name="Lavin J.L."/>
            <person name="Oguiza J.A."/>
            <person name="Perez G."/>
            <person name="Pisabarro A.G."/>
            <person name="Ramirez L."/>
            <person name="Santoyo F."/>
            <person name="Master E."/>
            <person name="Coutinho P.M."/>
            <person name="Henrissat B."/>
            <person name="Lombard V."/>
            <person name="Magnuson J.K."/>
            <person name="Kuees U."/>
            <person name="Hori C."/>
            <person name="Igarashi K."/>
            <person name="Samejima M."/>
            <person name="Held B.W."/>
            <person name="Barry K.W."/>
            <person name="LaButti K.M."/>
            <person name="Lapidus A."/>
            <person name="Lindquist E.A."/>
            <person name="Lucas S.M."/>
            <person name="Riley R."/>
            <person name="Salamov A.A."/>
            <person name="Hoffmeister D."/>
            <person name="Schwenk D."/>
            <person name="Hadar Y."/>
            <person name="Yarden O."/>
            <person name="de Vries R.P."/>
            <person name="Wiebenga A."/>
            <person name="Stenlid J."/>
            <person name="Eastwood D."/>
            <person name="Grigoriev I.V."/>
            <person name="Berka R.M."/>
            <person name="Blanchette R.A."/>
            <person name="Kersten P."/>
            <person name="Martinez A.T."/>
            <person name="Vicuna R."/>
            <person name="Cullen D."/>
        </authorList>
    </citation>
    <scope>NUCLEOTIDE SEQUENCE [LARGE SCALE GENOMIC DNA]</scope>
    <source>
        <strain evidence="2 3">B</strain>
    </source>
</reference>
<organism evidence="2 3">
    <name type="scientific">Ceriporiopsis subvermispora (strain B)</name>
    <name type="common">White-rot fungus</name>
    <name type="synonym">Gelatoporia subvermispora</name>
    <dbReference type="NCBI Taxonomy" id="914234"/>
    <lineage>
        <taxon>Eukaryota</taxon>
        <taxon>Fungi</taxon>
        <taxon>Dikarya</taxon>
        <taxon>Basidiomycota</taxon>
        <taxon>Agaricomycotina</taxon>
        <taxon>Agaricomycetes</taxon>
        <taxon>Polyporales</taxon>
        <taxon>Gelatoporiaceae</taxon>
        <taxon>Gelatoporia</taxon>
    </lineage>
</organism>
<evidence type="ECO:0000259" key="1">
    <source>
        <dbReference type="Pfam" id="PF12697"/>
    </source>
</evidence>
<dbReference type="SUPFAM" id="SSF53474">
    <property type="entry name" value="alpha/beta-Hydrolases"/>
    <property type="match status" value="1"/>
</dbReference>
<keyword evidence="3" id="KW-1185">Reference proteome</keyword>
<dbReference type="AlphaFoldDB" id="M2QXF5"/>
<dbReference type="HOGENOM" id="CLU_032490_0_0_1"/>